<organism evidence="1 2">
    <name type="scientific">Neophaeococcomyces mojaviensis</name>
    <dbReference type="NCBI Taxonomy" id="3383035"/>
    <lineage>
        <taxon>Eukaryota</taxon>
        <taxon>Fungi</taxon>
        <taxon>Dikarya</taxon>
        <taxon>Ascomycota</taxon>
        <taxon>Pezizomycotina</taxon>
        <taxon>Eurotiomycetes</taxon>
        <taxon>Chaetothyriomycetidae</taxon>
        <taxon>Chaetothyriales</taxon>
        <taxon>Chaetothyriales incertae sedis</taxon>
        <taxon>Neophaeococcomyces</taxon>
    </lineage>
</organism>
<gene>
    <name evidence="1" type="ORF">H2198_009808</name>
</gene>
<protein>
    <submittedName>
        <fullName evidence="1">Uncharacterized protein</fullName>
    </submittedName>
</protein>
<comment type="caution">
    <text evidence="1">The sequence shown here is derived from an EMBL/GenBank/DDBJ whole genome shotgun (WGS) entry which is preliminary data.</text>
</comment>
<dbReference type="Proteomes" id="UP001172386">
    <property type="component" value="Unassembled WGS sequence"/>
</dbReference>
<evidence type="ECO:0000313" key="1">
    <source>
        <dbReference type="EMBL" id="KAJ9650894.1"/>
    </source>
</evidence>
<sequence length="344" mass="35573">MVFQFLFEDALAAMNNFASNGSAKMATIAAAAGIPMMGIYVMLYGFGILSGKVHAPVSEGLERLFKMTLIFTFATSAGVYNEYVIDFFSQVPGAIGSELAQEGMSKEFSMSDTNSTAQMLDGALGAGLKAGQAAWNMNAGLDIPAAVGYAIIAIAIWTFVGLVCAFGGALVLCANMGLNIMLAIGPLFIILAMFKATAQLFVAWTRQLITFGVFFIVIAAAVTLTFAFFSPFVTQLGEATNEGGATGTSMIVVSFIKLLCFCATAILCLVQSISWASGLAGGVGVAADGHLRRMMGSAISAAGGPVAAAGGAAIKAIRNRESSGGSIRNTGKSQAYLRGTSKRV</sequence>
<dbReference type="EMBL" id="JAPDRQ010000298">
    <property type="protein sequence ID" value="KAJ9650894.1"/>
    <property type="molecule type" value="Genomic_DNA"/>
</dbReference>
<reference evidence="1" key="1">
    <citation type="submission" date="2022-10" db="EMBL/GenBank/DDBJ databases">
        <title>Culturing micro-colonial fungi from biological soil crusts in the Mojave desert and describing Neophaeococcomyces mojavensis, and introducing the new genera and species Taxawa tesnikishii.</title>
        <authorList>
            <person name="Kurbessoian T."/>
            <person name="Stajich J.E."/>
        </authorList>
    </citation>
    <scope>NUCLEOTIDE SEQUENCE</scope>
    <source>
        <strain evidence="1">JES_112</strain>
    </source>
</reference>
<accession>A0ACC2ZTH1</accession>
<proteinExistence type="predicted"/>
<name>A0ACC2ZTH1_9EURO</name>
<keyword evidence="2" id="KW-1185">Reference proteome</keyword>
<evidence type="ECO:0000313" key="2">
    <source>
        <dbReference type="Proteomes" id="UP001172386"/>
    </source>
</evidence>